<comment type="subcellular location">
    <subcellularLocation>
        <location evidence="1">Cell membrane</location>
        <topology evidence="1">Multi-pass membrane protein</topology>
    </subcellularLocation>
</comment>
<dbReference type="EMBL" id="AP014938">
    <property type="protein sequence ID" value="BAS20271.1"/>
    <property type="molecule type" value="Genomic_DNA"/>
</dbReference>
<gene>
    <name evidence="11" type="ORF">RM6536_1024</name>
</gene>
<dbReference type="RefSeq" id="WP_060824329.1">
    <property type="nucleotide sequence ID" value="NZ_AP014938.1"/>
</dbReference>
<keyword evidence="5 8" id="KW-1133">Transmembrane helix</keyword>
<evidence type="ECO:0000256" key="1">
    <source>
        <dbReference type="ARBA" id="ARBA00004651"/>
    </source>
</evidence>
<accession>A0A0K2RZH9</accession>
<dbReference type="Gene3D" id="1.20.1560.10">
    <property type="entry name" value="ABC transporter type 1, transmembrane domain"/>
    <property type="match status" value="1"/>
</dbReference>
<evidence type="ECO:0000256" key="8">
    <source>
        <dbReference type="SAM" id="Phobius"/>
    </source>
</evidence>
<evidence type="ECO:0000259" key="9">
    <source>
        <dbReference type="PROSITE" id="PS50893"/>
    </source>
</evidence>
<feature type="region of interest" description="Disordered" evidence="7">
    <location>
        <begin position="366"/>
        <end position="389"/>
    </location>
</feature>
<evidence type="ECO:0000256" key="5">
    <source>
        <dbReference type="ARBA" id="ARBA00022989"/>
    </source>
</evidence>
<dbReference type="InterPro" id="IPR017871">
    <property type="entry name" value="ABC_transporter-like_CS"/>
</dbReference>
<feature type="domain" description="ABC transporter" evidence="9">
    <location>
        <begin position="425"/>
        <end position="676"/>
    </location>
</feature>
<dbReference type="InterPro" id="IPR011527">
    <property type="entry name" value="ABC1_TM_dom"/>
</dbReference>
<evidence type="ECO:0000313" key="12">
    <source>
        <dbReference type="Proteomes" id="UP000066203"/>
    </source>
</evidence>
<reference evidence="12" key="1">
    <citation type="submission" date="2015-08" db="EMBL/GenBank/DDBJ databases">
        <title>Complete genome sequence of Rothia mucilaginosa strain NUM-Rm6536.</title>
        <authorList>
            <person name="Nambu T."/>
        </authorList>
    </citation>
    <scope>NUCLEOTIDE SEQUENCE [LARGE SCALE GENOMIC DNA]</scope>
    <source>
        <strain evidence="12">NUM-Rm6536</strain>
    </source>
</reference>
<keyword evidence="4 11" id="KW-0067">ATP-binding</keyword>
<dbReference type="InterPro" id="IPR003593">
    <property type="entry name" value="AAA+_ATPase"/>
</dbReference>
<dbReference type="InterPro" id="IPR027417">
    <property type="entry name" value="P-loop_NTPase"/>
</dbReference>
<dbReference type="PROSITE" id="PS00211">
    <property type="entry name" value="ABC_TRANSPORTER_1"/>
    <property type="match status" value="1"/>
</dbReference>
<dbReference type="InterPro" id="IPR039421">
    <property type="entry name" value="Type_1_exporter"/>
</dbReference>
<dbReference type="SUPFAM" id="SSF52540">
    <property type="entry name" value="P-loop containing nucleoside triphosphate hydrolases"/>
    <property type="match status" value="1"/>
</dbReference>
<dbReference type="Pfam" id="PF00664">
    <property type="entry name" value="ABC_membrane"/>
    <property type="match status" value="1"/>
</dbReference>
<keyword evidence="6 8" id="KW-0472">Membrane</keyword>
<evidence type="ECO:0000256" key="2">
    <source>
        <dbReference type="ARBA" id="ARBA00022692"/>
    </source>
</evidence>
<feature type="region of interest" description="Disordered" evidence="7">
    <location>
        <begin position="1"/>
        <end position="32"/>
    </location>
</feature>
<dbReference type="PROSITE" id="PS50893">
    <property type="entry name" value="ABC_TRANSPORTER_2"/>
    <property type="match status" value="1"/>
</dbReference>
<keyword evidence="3" id="KW-0547">Nucleotide-binding</keyword>
<dbReference type="GO" id="GO:0005524">
    <property type="term" value="F:ATP binding"/>
    <property type="evidence" value="ECO:0007669"/>
    <property type="project" value="UniProtKB-KW"/>
</dbReference>
<sequence>MSEASTAHTTKRRRNPFLETASEPTPDPIDYAHGQRAPRTLAAYARPIRVRWGVGLLVAFGAGALEIAIPQMLQIIVDHLSQSTTESAIWIAGGLVLLLGIAHASFMYWRRWLIVDPTSTIELSMRMNFFDRLLSAPLSLLDRWPSGQLLTRSMSDLGTIRRWLSFGIVQMLTVAVMFLVGGFFMLRSSPSLALVFVVTVPILVLSLVNFTRKYYRASHEIQQMTGDLSTRIEESVRGIRVIKALGRSPEQIQEYSESVDALQVREYGRSMLVARVALYQGLIVGVSTAVALAVGASQVAAGTLSLGAMTAYFAVQTTVLSHVTRSTALMSAYLSYKVALERHNEVMDEPGFEAVPLVRGSAAVSVPGHPQGASDSSTVAGVSAQGGSGKETMQYPSGGAVSVTFDHVQFSYDAAKAPAESTTEANSEVASETKAPEVSVLKDVNFKVFPGEILALVGATGSGKSTVLSLVPRFYEPTSGSLRFGTRDTADMSLEEVRAQTAFVFEEAVLFSGTVRENVLMGVAEQYEHGTEDEDYPAAEELEATLQTALQLAACDFVAELPQALDTVIGEEGLSLSGGQRQRLSLARALAKRPSVLLLDDPFSALDVNTEERIITGLREGLEGLGGATTLLTAHRPSTVALADRVLLMVDGAVVAEGTHAELMDSSEQYRQLMTMEEEA</sequence>
<dbReference type="SMART" id="SM00382">
    <property type="entry name" value="AAA"/>
    <property type="match status" value="1"/>
</dbReference>
<feature type="transmembrane region" description="Helical" evidence="8">
    <location>
        <begin position="192"/>
        <end position="210"/>
    </location>
</feature>
<dbReference type="Pfam" id="PF00005">
    <property type="entry name" value="ABC_tran"/>
    <property type="match status" value="1"/>
</dbReference>
<name>A0A0K2RZH9_9MICC</name>
<evidence type="ECO:0000256" key="4">
    <source>
        <dbReference type="ARBA" id="ARBA00022840"/>
    </source>
</evidence>
<evidence type="ECO:0000259" key="10">
    <source>
        <dbReference type="PROSITE" id="PS50929"/>
    </source>
</evidence>
<dbReference type="Proteomes" id="UP000066203">
    <property type="component" value="Chromosome"/>
</dbReference>
<dbReference type="PATRIC" id="fig|43675.28.peg.1052"/>
<evidence type="ECO:0000256" key="7">
    <source>
        <dbReference type="SAM" id="MobiDB-lite"/>
    </source>
</evidence>
<dbReference type="InterPro" id="IPR003439">
    <property type="entry name" value="ABC_transporter-like_ATP-bd"/>
</dbReference>
<proteinExistence type="predicted"/>
<dbReference type="PANTHER" id="PTHR43394:SF1">
    <property type="entry name" value="ATP-BINDING CASSETTE SUB-FAMILY B MEMBER 10, MITOCHONDRIAL"/>
    <property type="match status" value="1"/>
</dbReference>
<dbReference type="SUPFAM" id="SSF90123">
    <property type="entry name" value="ABC transporter transmembrane region"/>
    <property type="match status" value="1"/>
</dbReference>
<dbReference type="PROSITE" id="PS50929">
    <property type="entry name" value="ABC_TM1F"/>
    <property type="match status" value="1"/>
</dbReference>
<dbReference type="CDD" id="cd18543">
    <property type="entry name" value="ABC_6TM_Rv0194_D1_like"/>
    <property type="match status" value="1"/>
</dbReference>
<feature type="transmembrane region" description="Helical" evidence="8">
    <location>
        <begin position="54"/>
        <end position="76"/>
    </location>
</feature>
<feature type="domain" description="ABC transmembrane type-1" evidence="10">
    <location>
        <begin position="54"/>
        <end position="335"/>
    </location>
</feature>
<evidence type="ECO:0000313" key="11">
    <source>
        <dbReference type="EMBL" id="BAS20271.1"/>
    </source>
</evidence>
<dbReference type="GO" id="GO:0016887">
    <property type="term" value="F:ATP hydrolysis activity"/>
    <property type="evidence" value="ECO:0007669"/>
    <property type="project" value="InterPro"/>
</dbReference>
<protein>
    <submittedName>
        <fullName evidence="11">Lipid A export ATP-binding/permease protein MsbA</fullName>
    </submittedName>
</protein>
<evidence type="ECO:0000256" key="6">
    <source>
        <dbReference type="ARBA" id="ARBA00023136"/>
    </source>
</evidence>
<dbReference type="Gene3D" id="3.40.50.300">
    <property type="entry name" value="P-loop containing nucleotide triphosphate hydrolases"/>
    <property type="match status" value="1"/>
</dbReference>
<dbReference type="AlphaFoldDB" id="A0A0K2RZH9"/>
<organism evidence="11">
    <name type="scientific">Rothia mucilaginosa</name>
    <dbReference type="NCBI Taxonomy" id="43675"/>
    <lineage>
        <taxon>Bacteria</taxon>
        <taxon>Bacillati</taxon>
        <taxon>Actinomycetota</taxon>
        <taxon>Actinomycetes</taxon>
        <taxon>Micrococcales</taxon>
        <taxon>Micrococcaceae</taxon>
        <taxon>Rothia</taxon>
    </lineage>
</organism>
<feature type="transmembrane region" description="Helical" evidence="8">
    <location>
        <begin position="163"/>
        <end position="186"/>
    </location>
</feature>
<feature type="transmembrane region" description="Helical" evidence="8">
    <location>
        <begin position="272"/>
        <end position="294"/>
    </location>
</feature>
<feature type="transmembrane region" description="Helical" evidence="8">
    <location>
        <begin position="88"/>
        <end position="109"/>
    </location>
</feature>
<keyword evidence="2 8" id="KW-0812">Transmembrane</keyword>
<dbReference type="InterPro" id="IPR036640">
    <property type="entry name" value="ABC1_TM_sf"/>
</dbReference>
<dbReference type="PANTHER" id="PTHR43394">
    <property type="entry name" value="ATP-DEPENDENT PERMEASE MDL1, MITOCHONDRIAL"/>
    <property type="match status" value="1"/>
</dbReference>
<evidence type="ECO:0000256" key="3">
    <source>
        <dbReference type="ARBA" id="ARBA00022741"/>
    </source>
</evidence>
<dbReference type="GO" id="GO:0005886">
    <property type="term" value="C:plasma membrane"/>
    <property type="evidence" value="ECO:0007669"/>
    <property type="project" value="UniProtKB-SubCell"/>
</dbReference>
<dbReference type="GO" id="GO:0015421">
    <property type="term" value="F:ABC-type oligopeptide transporter activity"/>
    <property type="evidence" value="ECO:0007669"/>
    <property type="project" value="TreeGrafter"/>
</dbReference>